<dbReference type="OrthoDB" id="1437314at2"/>
<accession>M7N7Y0</accession>
<dbReference type="STRING" id="1279009.ADICEAN_00160"/>
<dbReference type="InterPro" id="IPR018727">
    <property type="entry name" value="DUF2267"/>
</dbReference>
<name>M7N7Y0_9BACT</name>
<reference evidence="1 2" key="1">
    <citation type="journal article" date="2013" name="Genome Announc.">
        <title>Draft Genome Sequence of Cesiribacter andamanensis Strain AMV16T, Isolated from a Soil Sample from a Mud Volcano in the Andaman Islands, India.</title>
        <authorList>
            <person name="Shivaji S."/>
            <person name="Ara S."/>
            <person name="Begum Z."/>
            <person name="Srinivas T.N."/>
            <person name="Singh A."/>
            <person name="Kumar Pinnaka A."/>
        </authorList>
    </citation>
    <scope>NUCLEOTIDE SEQUENCE [LARGE SCALE GENOMIC DNA]</scope>
    <source>
        <strain evidence="1 2">AMV16</strain>
    </source>
</reference>
<evidence type="ECO:0000313" key="2">
    <source>
        <dbReference type="Proteomes" id="UP000011910"/>
    </source>
</evidence>
<dbReference type="AlphaFoldDB" id="M7N7Y0"/>
<gene>
    <name evidence="1" type="ORF">ADICEAN_00160</name>
</gene>
<dbReference type="Proteomes" id="UP000011910">
    <property type="component" value="Unassembled WGS sequence"/>
</dbReference>
<dbReference type="Gene3D" id="1.10.490.110">
    <property type="entry name" value="Uncharacterized conserved protein DUF2267"/>
    <property type="match status" value="1"/>
</dbReference>
<dbReference type="Pfam" id="PF10025">
    <property type="entry name" value="DUF2267"/>
    <property type="match status" value="1"/>
</dbReference>
<keyword evidence="2" id="KW-1185">Reference proteome</keyword>
<dbReference type="InterPro" id="IPR038282">
    <property type="entry name" value="DUF2267_sf"/>
</dbReference>
<dbReference type="RefSeq" id="WP_009193573.1">
    <property type="nucleotide sequence ID" value="NZ_AODQ01000002.1"/>
</dbReference>
<comment type="caution">
    <text evidence="1">The sequence shown here is derived from an EMBL/GenBank/DDBJ whole genome shotgun (WGS) entry which is preliminary data.</text>
</comment>
<dbReference type="eggNOG" id="COG5502">
    <property type="taxonomic scope" value="Bacteria"/>
</dbReference>
<sequence length="149" mass="17293">MSDMTLDFNQIAQEGNTFMNELAQALGHTSPEDRGQVGRILKAVMHALRDCLEYRENFHVLAQLPLALKGVYVDQWQHMDSPHRPRDVEAFEELVKSYQRKYGEQNFDWEMSTDVITQKTLQCLRQYISTGEAIHIMDHLPKGVKELMV</sequence>
<dbReference type="EMBL" id="AODQ01000002">
    <property type="protein sequence ID" value="EMR04708.1"/>
    <property type="molecule type" value="Genomic_DNA"/>
</dbReference>
<proteinExistence type="predicted"/>
<organism evidence="1 2">
    <name type="scientific">Cesiribacter andamanensis AMV16</name>
    <dbReference type="NCBI Taxonomy" id="1279009"/>
    <lineage>
        <taxon>Bacteria</taxon>
        <taxon>Pseudomonadati</taxon>
        <taxon>Bacteroidota</taxon>
        <taxon>Cytophagia</taxon>
        <taxon>Cytophagales</taxon>
        <taxon>Cesiribacteraceae</taxon>
        <taxon>Cesiribacter</taxon>
    </lineage>
</organism>
<protein>
    <recommendedName>
        <fullName evidence="3">DUF2267 domain-containing protein</fullName>
    </recommendedName>
</protein>
<evidence type="ECO:0000313" key="1">
    <source>
        <dbReference type="EMBL" id="EMR04708.1"/>
    </source>
</evidence>
<evidence type="ECO:0008006" key="3">
    <source>
        <dbReference type="Google" id="ProtNLM"/>
    </source>
</evidence>